<sequence>MTVHQGRHEMPGWRGYLPDSVDRASRGPGRREGLLRRRAVAVGALAACVVAGGAAATQTRSVWRPDPPPGPADTSGSVLARSSLWLRDAGPVLAGVEVELRRVEGVRKQWETSPMARRTGPPPSAVAALLDRRAALERHRETLRAATVALRAEPASEPLLSSAAEQLRAAQQMLRELDSGRGVLGDPMEAAVLRLAGDRAGLAASGAASRSDRTPVQAVRVSTPLGAAGPVVAGRPTTRAVAVRPVAVESSSTASEEGPRDSSPGSSVPSGGAEDPEAGRSLRAGTAPAPAPEPTPTPSAAPGAEGPSSGGPAAVPAEAPVAPPDGSAPAVGTSVLTFGGTPPDDTDDTDDTAELSVRDLSGVADADADDAVDPEEQATSSDRSDT</sequence>
<feature type="compositionally biased region" description="Acidic residues" evidence="1">
    <location>
        <begin position="366"/>
        <end position="376"/>
    </location>
</feature>
<name>A0ABU8M8L4_9PSEU</name>
<comment type="caution">
    <text evidence="2">The sequence shown here is derived from an EMBL/GenBank/DDBJ whole genome shotgun (WGS) entry which is preliminary data.</text>
</comment>
<feature type="compositionally biased region" description="Low complexity" evidence="1">
    <location>
        <begin position="300"/>
        <end position="320"/>
    </location>
</feature>
<evidence type="ECO:0008006" key="4">
    <source>
        <dbReference type="Google" id="ProtNLM"/>
    </source>
</evidence>
<dbReference type="Proteomes" id="UP001369736">
    <property type="component" value="Unassembled WGS sequence"/>
</dbReference>
<dbReference type="EMBL" id="JBBEGM010000009">
    <property type="protein sequence ID" value="MEJ2863686.1"/>
    <property type="molecule type" value="Genomic_DNA"/>
</dbReference>
<feature type="compositionally biased region" description="Basic and acidic residues" evidence="1">
    <location>
        <begin position="20"/>
        <end position="30"/>
    </location>
</feature>
<accession>A0ABU8M8L4</accession>
<feature type="compositionally biased region" description="Basic and acidic residues" evidence="1">
    <location>
        <begin position="1"/>
        <end position="11"/>
    </location>
</feature>
<feature type="compositionally biased region" description="Acidic residues" evidence="1">
    <location>
        <begin position="344"/>
        <end position="353"/>
    </location>
</feature>
<feature type="compositionally biased region" description="Pro residues" evidence="1">
    <location>
        <begin position="289"/>
        <end position="299"/>
    </location>
</feature>
<feature type="compositionally biased region" description="Polar residues" evidence="1">
    <location>
        <begin position="377"/>
        <end position="386"/>
    </location>
</feature>
<reference evidence="2 3" key="1">
    <citation type="submission" date="2024-03" db="EMBL/GenBank/DDBJ databases">
        <title>Actinomycetospora sp. OC33-EN07, a novel actinomycete isolated from wild orchid (Aerides multiflora).</title>
        <authorList>
            <person name="Suriyachadkun C."/>
        </authorList>
    </citation>
    <scope>NUCLEOTIDE SEQUENCE [LARGE SCALE GENOMIC DNA]</scope>
    <source>
        <strain evidence="2 3">OC33-EN07</strain>
    </source>
</reference>
<proteinExistence type="predicted"/>
<feature type="region of interest" description="Disordered" evidence="1">
    <location>
        <begin position="56"/>
        <end position="76"/>
    </location>
</feature>
<evidence type="ECO:0000256" key="1">
    <source>
        <dbReference type="SAM" id="MobiDB-lite"/>
    </source>
</evidence>
<dbReference type="RefSeq" id="WP_337705048.1">
    <property type="nucleotide sequence ID" value="NZ_JBBEGM010000009.1"/>
</dbReference>
<feature type="region of interest" description="Disordered" evidence="1">
    <location>
        <begin position="1"/>
        <end position="30"/>
    </location>
</feature>
<organism evidence="2 3">
    <name type="scientific">Actinomycetospora flava</name>
    <dbReference type="NCBI Taxonomy" id="3129232"/>
    <lineage>
        <taxon>Bacteria</taxon>
        <taxon>Bacillati</taxon>
        <taxon>Actinomycetota</taxon>
        <taxon>Actinomycetes</taxon>
        <taxon>Pseudonocardiales</taxon>
        <taxon>Pseudonocardiaceae</taxon>
        <taxon>Actinomycetospora</taxon>
    </lineage>
</organism>
<evidence type="ECO:0000313" key="2">
    <source>
        <dbReference type="EMBL" id="MEJ2863686.1"/>
    </source>
</evidence>
<keyword evidence="3" id="KW-1185">Reference proteome</keyword>
<gene>
    <name evidence="2" type="ORF">WCD58_21175</name>
</gene>
<feature type="region of interest" description="Disordered" evidence="1">
    <location>
        <begin position="243"/>
        <end position="386"/>
    </location>
</feature>
<feature type="compositionally biased region" description="Low complexity" evidence="1">
    <location>
        <begin position="243"/>
        <end position="272"/>
    </location>
</feature>
<protein>
    <recommendedName>
        <fullName evidence="4">DUF5667 domain-containing protein</fullName>
    </recommendedName>
</protein>
<evidence type="ECO:0000313" key="3">
    <source>
        <dbReference type="Proteomes" id="UP001369736"/>
    </source>
</evidence>